<dbReference type="InterPro" id="IPR013149">
    <property type="entry name" value="ADH-like_C"/>
</dbReference>
<dbReference type="InterPro" id="IPR020843">
    <property type="entry name" value="ER"/>
</dbReference>
<keyword evidence="3" id="KW-1185">Reference proteome</keyword>
<dbReference type="EMBL" id="FXTY01000005">
    <property type="protein sequence ID" value="SMP25784.1"/>
    <property type="molecule type" value="Genomic_DNA"/>
</dbReference>
<comment type="caution">
    <text evidence="2">The sequence shown here is derived from an EMBL/GenBank/DDBJ whole genome shotgun (WGS) entry which is preliminary data.</text>
</comment>
<feature type="domain" description="Enoyl reductase (ER)" evidence="1">
    <location>
        <begin position="8"/>
        <end position="317"/>
    </location>
</feature>
<evidence type="ECO:0000313" key="3">
    <source>
        <dbReference type="Proteomes" id="UP001157961"/>
    </source>
</evidence>
<dbReference type="PANTHER" id="PTHR43677:SF4">
    <property type="entry name" value="QUINONE OXIDOREDUCTASE-LIKE PROTEIN 2"/>
    <property type="match status" value="1"/>
</dbReference>
<dbReference type="Proteomes" id="UP001157961">
    <property type="component" value="Unassembled WGS sequence"/>
</dbReference>
<dbReference type="SUPFAM" id="SSF50129">
    <property type="entry name" value="GroES-like"/>
    <property type="match status" value="1"/>
</dbReference>
<name>A0ABY1P3Y0_9RHOB</name>
<dbReference type="RefSeq" id="WP_283426575.1">
    <property type="nucleotide sequence ID" value="NZ_FXTY01000005.1"/>
</dbReference>
<dbReference type="PANTHER" id="PTHR43677">
    <property type="entry name" value="SHORT-CHAIN DEHYDROGENASE/REDUCTASE"/>
    <property type="match status" value="1"/>
</dbReference>
<dbReference type="Gene3D" id="3.40.50.720">
    <property type="entry name" value="NAD(P)-binding Rossmann-like Domain"/>
    <property type="match status" value="1"/>
</dbReference>
<evidence type="ECO:0000313" key="2">
    <source>
        <dbReference type="EMBL" id="SMP25784.1"/>
    </source>
</evidence>
<dbReference type="Pfam" id="PF00107">
    <property type="entry name" value="ADH_zinc_N"/>
    <property type="match status" value="1"/>
</dbReference>
<gene>
    <name evidence="2" type="ORF">SAMN06265373_105159</name>
</gene>
<dbReference type="SUPFAM" id="SSF51735">
    <property type="entry name" value="NAD(P)-binding Rossmann-fold domains"/>
    <property type="match status" value="1"/>
</dbReference>
<dbReference type="InterPro" id="IPR013154">
    <property type="entry name" value="ADH-like_N"/>
</dbReference>
<dbReference type="InterPro" id="IPR011032">
    <property type="entry name" value="GroES-like_sf"/>
</dbReference>
<protein>
    <submittedName>
        <fullName evidence="2">NADPH2:quinone reductase</fullName>
    </submittedName>
</protein>
<dbReference type="SMART" id="SM00829">
    <property type="entry name" value="PKS_ER"/>
    <property type="match status" value="1"/>
</dbReference>
<organism evidence="2 3">
    <name type="scientific">Shimia sagamensis</name>
    <dbReference type="NCBI Taxonomy" id="1566352"/>
    <lineage>
        <taxon>Bacteria</taxon>
        <taxon>Pseudomonadati</taxon>
        <taxon>Pseudomonadota</taxon>
        <taxon>Alphaproteobacteria</taxon>
        <taxon>Rhodobacterales</taxon>
        <taxon>Roseobacteraceae</taxon>
    </lineage>
</organism>
<evidence type="ECO:0000259" key="1">
    <source>
        <dbReference type="SMART" id="SM00829"/>
    </source>
</evidence>
<accession>A0ABY1P3Y0</accession>
<proteinExistence type="predicted"/>
<sequence length="320" mass="33161">MRAFQVTSHDAPPSLVDIAKPEPGPGEVRIKIKACALNFGDLLMIKGTYQATPPVPFTLGMEVAGVVDALGPDTNGPEVGSDVLVFGGSGGLADYGVYPAESIVPLPNGMSYEDAAAFPVAYGTSHVALDHRARLQPGENLLVLGAAGGVGLAAVELGKLMGANVIACARGADKLKVAQAAGADHLIDATAADIRAEVKALGGADVVYDPVGGDQFKAAFRACNPEARLLPLGFASGEVPQIPANHLLVKNLTVIGLYWGGYLSFKPEVLTGSMRTLFGWYGEGKLKPHVSHALPLAQAADAYELLRSRKSTGKVVVTLD</sequence>
<dbReference type="InterPro" id="IPR036291">
    <property type="entry name" value="NAD(P)-bd_dom_sf"/>
</dbReference>
<dbReference type="Gene3D" id="3.90.180.10">
    <property type="entry name" value="Medium-chain alcohol dehydrogenases, catalytic domain"/>
    <property type="match status" value="1"/>
</dbReference>
<dbReference type="InterPro" id="IPR051397">
    <property type="entry name" value="Zn-ADH-like_protein"/>
</dbReference>
<reference evidence="2 3" key="1">
    <citation type="submission" date="2017-05" db="EMBL/GenBank/DDBJ databases">
        <authorList>
            <person name="Varghese N."/>
            <person name="Submissions S."/>
        </authorList>
    </citation>
    <scope>NUCLEOTIDE SEQUENCE [LARGE SCALE GENOMIC DNA]</scope>
    <source>
        <strain evidence="2 3">DSM 29734</strain>
    </source>
</reference>
<dbReference type="CDD" id="cd08241">
    <property type="entry name" value="QOR1"/>
    <property type="match status" value="1"/>
</dbReference>
<dbReference type="Pfam" id="PF08240">
    <property type="entry name" value="ADH_N"/>
    <property type="match status" value="1"/>
</dbReference>